<gene>
    <name evidence="6" type="primary">wecB</name>
    <name evidence="6" type="ORF">J0M35_21160</name>
</gene>
<dbReference type="EC" id="5.1.3.14" evidence="3"/>
<dbReference type="GO" id="GO:0008761">
    <property type="term" value="F:UDP-N-acetylglucosamine 2-epimerase activity"/>
    <property type="evidence" value="ECO:0007669"/>
    <property type="project" value="UniProtKB-EC"/>
</dbReference>
<comment type="similarity">
    <text evidence="2 4">Belongs to the UDP-N-acetylglucosamine 2-epimerase family.</text>
</comment>
<evidence type="ECO:0000256" key="3">
    <source>
        <dbReference type="ARBA" id="ARBA00038858"/>
    </source>
</evidence>
<evidence type="ECO:0000259" key="5">
    <source>
        <dbReference type="Pfam" id="PF02350"/>
    </source>
</evidence>
<protein>
    <recommendedName>
        <fullName evidence="3">UDP-N-acetylglucosamine 2-epimerase (non-hydrolyzing)</fullName>
        <ecNumber evidence="3">5.1.3.14</ecNumber>
    </recommendedName>
</protein>
<evidence type="ECO:0000256" key="2">
    <source>
        <dbReference type="ARBA" id="ARBA00038209"/>
    </source>
</evidence>
<dbReference type="PANTHER" id="PTHR43174:SF2">
    <property type="entry name" value="UDP-N-ACETYLGLUCOSAMINE 2-EPIMERASE"/>
    <property type="match status" value="1"/>
</dbReference>
<name>A0A8J7TN63_9BACT</name>
<organism evidence="6 7">
    <name type="scientific">Candidatus Obscuribacter phosphatis</name>
    <dbReference type="NCBI Taxonomy" id="1906157"/>
    <lineage>
        <taxon>Bacteria</taxon>
        <taxon>Bacillati</taxon>
        <taxon>Candidatus Melainabacteria</taxon>
        <taxon>Candidatus Obscuribacterales</taxon>
        <taxon>Candidatus Obscuribacteraceae</taxon>
        <taxon>Candidatus Obscuribacter</taxon>
    </lineage>
</organism>
<evidence type="ECO:0000256" key="4">
    <source>
        <dbReference type="RuleBase" id="RU003513"/>
    </source>
</evidence>
<dbReference type="NCBIfam" id="TIGR00236">
    <property type="entry name" value="wecB"/>
    <property type="match status" value="1"/>
</dbReference>
<dbReference type="AlphaFoldDB" id="A0A8J7TN63"/>
<dbReference type="InterPro" id="IPR003331">
    <property type="entry name" value="UDP_GlcNAc_Epimerase_2_dom"/>
</dbReference>
<dbReference type="InterPro" id="IPR029767">
    <property type="entry name" value="WecB-like"/>
</dbReference>
<dbReference type="EMBL" id="JAFLCK010000063">
    <property type="protein sequence ID" value="MBN8662890.1"/>
    <property type="molecule type" value="Genomic_DNA"/>
</dbReference>
<proteinExistence type="inferred from homology"/>
<dbReference type="PANTHER" id="PTHR43174">
    <property type="entry name" value="UDP-N-ACETYLGLUCOSAMINE 2-EPIMERASE"/>
    <property type="match status" value="1"/>
</dbReference>
<reference evidence="6" key="1">
    <citation type="submission" date="2021-02" db="EMBL/GenBank/DDBJ databases">
        <title>Genome-Resolved Metagenomics of a Microbial Community Performing Photosynthetic Biological Nutrient Removal.</title>
        <authorList>
            <person name="Mcdaniel E.A."/>
        </authorList>
    </citation>
    <scope>NUCLEOTIDE SEQUENCE</scope>
    <source>
        <strain evidence="6">UWPOB_OBS1</strain>
    </source>
</reference>
<evidence type="ECO:0000313" key="6">
    <source>
        <dbReference type="EMBL" id="MBN8662890.1"/>
    </source>
</evidence>
<feature type="domain" description="UDP-N-acetylglucosamine 2-epimerase" evidence="5">
    <location>
        <begin position="24"/>
        <end position="366"/>
    </location>
</feature>
<keyword evidence="1 4" id="KW-0413">Isomerase</keyword>
<dbReference type="Gene3D" id="3.40.50.2000">
    <property type="entry name" value="Glycogen Phosphorylase B"/>
    <property type="match status" value="2"/>
</dbReference>
<evidence type="ECO:0000313" key="7">
    <source>
        <dbReference type="Proteomes" id="UP000664277"/>
    </source>
</evidence>
<dbReference type="SUPFAM" id="SSF53756">
    <property type="entry name" value="UDP-Glycosyltransferase/glycogen phosphorylase"/>
    <property type="match status" value="1"/>
</dbReference>
<sequence>MKKKVMCVFGTRPEAVKLAPVVHALSESAELQPVVAITAQHREMLDQMMKWFDVKADYDLDLMQHGQTLAQLTSRVVLGMDELLTKDRPDLLLVQGDTVTVMAASLAAFYHKVPVGHVEAGLRTNDRYNPFPEEMSRRQTGRIATLHFAPTALAVQNLKAEGITENVFMTGNTVIDALLDTAARLKESDIDKALFGRTDFNKYKVLLVTAHRRENWGQGMDEIALALKAIADEFPEVQILYPIHRNPVVRKSIEPVFEGHERLVLVEPLDYVPFVSAMRRCHFILTDSGGVQEEAPALGKPVLVMRTNTERPEAVQAGAARLVGVDRDTIAQGARELLTSPQLYQSMSASINPFGDGSAARRIVKEVENFLRSH</sequence>
<dbReference type="CDD" id="cd03786">
    <property type="entry name" value="GTB_UDP-GlcNAc_2-Epimerase"/>
    <property type="match status" value="1"/>
</dbReference>
<dbReference type="Proteomes" id="UP000664277">
    <property type="component" value="Unassembled WGS sequence"/>
</dbReference>
<evidence type="ECO:0000256" key="1">
    <source>
        <dbReference type="ARBA" id="ARBA00023235"/>
    </source>
</evidence>
<comment type="caution">
    <text evidence="6">The sequence shown here is derived from an EMBL/GenBank/DDBJ whole genome shotgun (WGS) entry which is preliminary data.</text>
</comment>
<dbReference type="Pfam" id="PF02350">
    <property type="entry name" value="Epimerase_2"/>
    <property type="match status" value="1"/>
</dbReference>
<accession>A0A8J7TN63</accession>